<dbReference type="Proteomes" id="UP000240649">
    <property type="component" value="Segment"/>
</dbReference>
<keyword evidence="2" id="KW-1185">Reference proteome</keyword>
<proteinExistence type="predicted"/>
<name>A0A2P1CAM5_9CAUD</name>
<accession>A0A2P1CAM5</accession>
<dbReference type="RefSeq" id="YP_010672116.1">
    <property type="nucleotide sequence ID" value="NC_070974.1"/>
</dbReference>
<organism evidence="1 2">
    <name type="scientific">Salmonella phage SE131</name>
    <dbReference type="NCBI Taxonomy" id="2081631"/>
    <lineage>
        <taxon>Viruses</taxon>
        <taxon>Duplodnaviria</taxon>
        <taxon>Heunggongvirae</taxon>
        <taxon>Uroviricota</taxon>
        <taxon>Caudoviricetes</taxon>
        <taxon>Grimontviridae</taxon>
        <taxon>Moazamivirus</taxon>
        <taxon>Moazamivirus SE131</taxon>
    </lineage>
</organism>
<dbReference type="EMBL" id="MG873442">
    <property type="protein sequence ID" value="AVJ48267.1"/>
    <property type="molecule type" value="Genomic_DNA"/>
</dbReference>
<protein>
    <recommendedName>
        <fullName evidence="3">Tail fiber protein</fullName>
    </recommendedName>
</protein>
<dbReference type="GeneID" id="77948386"/>
<sequence length="258" mass="28118">MSLLLSGAPSQPAAFESTLSDDAATLQGAQPNVGLFAWTTNDLTSVKDIITYVQTALEAANSAQASAIAADASRQEVLAIKLQYDQIVVQIDQQYADMVNLANSISVDTTQIQQYVTQAQNIKTSVDASYQQISLWRNEIQQYQMMAVYQYLNRNVTGTTVSIGVVSGSVQRVVLNSSTTTVTFVPFSDGADKARQLTLLLKQGTGSNKVVWPSSIRWNNGRPPVLSYLTGRVDVITLLTYDSGTSWYGFYNGGWFDA</sequence>
<evidence type="ECO:0000313" key="2">
    <source>
        <dbReference type="Proteomes" id="UP000240649"/>
    </source>
</evidence>
<evidence type="ECO:0008006" key="3">
    <source>
        <dbReference type="Google" id="ProtNLM"/>
    </source>
</evidence>
<dbReference type="KEGG" id="vg:77948386"/>
<reference evidence="1 2" key="1">
    <citation type="submission" date="2018-01" db="EMBL/GenBank/DDBJ databases">
        <title>Draft Genome Sequence of Salmonella Enteritidis Phage SE131.</title>
        <authorList>
            <person name="Kim Y."/>
            <person name="Han B.K."/>
            <person name="Kim H."/>
            <person name="Kim D."/>
        </authorList>
    </citation>
    <scope>NUCLEOTIDE SEQUENCE [LARGE SCALE GENOMIC DNA]</scope>
</reference>
<evidence type="ECO:0000313" key="1">
    <source>
        <dbReference type="EMBL" id="AVJ48267.1"/>
    </source>
</evidence>